<dbReference type="Pfam" id="PF02601">
    <property type="entry name" value="Exonuc_VII_L"/>
    <property type="match status" value="1"/>
</dbReference>
<gene>
    <name evidence="5 9" type="primary">xseA</name>
    <name evidence="9" type="ORF">DCF17_03325</name>
</gene>
<accession>A0A2W4WNI9</accession>
<feature type="domain" description="Exonuclease VII large subunit C-terminal" evidence="7">
    <location>
        <begin position="134"/>
        <end position="336"/>
    </location>
</feature>
<evidence type="ECO:0000313" key="10">
    <source>
        <dbReference type="Proteomes" id="UP000249081"/>
    </source>
</evidence>
<dbReference type="GO" id="GO:0006308">
    <property type="term" value="P:DNA catabolic process"/>
    <property type="evidence" value="ECO:0007669"/>
    <property type="project" value="UniProtKB-UniRule"/>
</dbReference>
<dbReference type="AlphaFoldDB" id="A0A2W4WNI9"/>
<comment type="catalytic activity">
    <reaction evidence="5 6">
        <text>Exonucleolytic cleavage in either 5'- to 3'- or 3'- to 5'-direction to yield nucleoside 5'-phosphates.</text>
        <dbReference type="EC" id="3.1.11.6"/>
    </reaction>
</comment>
<comment type="function">
    <text evidence="5">Bidirectionally degrades single-stranded DNA into large acid-insoluble oligonucleotides, which are then degraded further into small acid-soluble oligonucleotides.</text>
</comment>
<keyword evidence="1 5" id="KW-0963">Cytoplasm</keyword>
<dbReference type="NCBIfam" id="TIGR00237">
    <property type="entry name" value="xseA"/>
    <property type="match status" value="1"/>
</dbReference>
<dbReference type="GO" id="GO:0009318">
    <property type="term" value="C:exodeoxyribonuclease VII complex"/>
    <property type="evidence" value="ECO:0007669"/>
    <property type="project" value="UniProtKB-UniRule"/>
</dbReference>
<dbReference type="InterPro" id="IPR020579">
    <property type="entry name" value="Exonuc_VII_lsu_C"/>
</dbReference>
<dbReference type="EMBL" id="QBMN01000014">
    <property type="protein sequence ID" value="PZO44757.1"/>
    <property type="molecule type" value="Genomic_DNA"/>
</dbReference>
<comment type="caution">
    <text evidence="9">The sequence shown here is derived from an EMBL/GenBank/DDBJ whole genome shotgun (WGS) entry which is preliminary data.</text>
</comment>
<dbReference type="InterPro" id="IPR025824">
    <property type="entry name" value="OB-fold_nuc-bd_dom"/>
</dbReference>
<evidence type="ECO:0000256" key="3">
    <source>
        <dbReference type="ARBA" id="ARBA00022801"/>
    </source>
</evidence>
<reference evidence="10" key="1">
    <citation type="submission" date="2018-04" db="EMBL/GenBank/DDBJ databases">
        <authorList>
            <person name="Cornet L."/>
        </authorList>
    </citation>
    <scope>NUCLEOTIDE SEQUENCE [LARGE SCALE GENOMIC DNA]</scope>
</reference>
<protein>
    <recommendedName>
        <fullName evidence="5">Exodeoxyribonuclease 7 large subunit</fullName>
        <ecNumber evidence="5">3.1.11.6</ecNumber>
    </recommendedName>
    <alternativeName>
        <fullName evidence="5">Exodeoxyribonuclease VII large subunit</fullName>
        <shortName evidence="5">Exonuclease VII large subunit</shortName>
    </alternativeName>
</protein>
<dbReference type="HAMAP" id="MF_00378">
    <property type="entry name" value="Exonuc_7_L"/>
    <property type="match status" value="1"/>
</dbReference>
<dbReference type="PANTHER" id="PTHR30008">
    <property type="entry name" value="EXODEOXYRIBONUCLEASE 7 LARGE SUBUNIT"/>
    <property type="match status" value="1"/>
</dbReference>
<keyword evidence="3 5" id="KW-0378">Hydrolase</keyword>
<dbReference type="InterPro" id="IPR003753">
    <property type="entry name" value="Exonuc_VII_L"/>
</dbReference>
<dbReference type="PANTHER" id="PTHR30008:SF0">
    <property type="entry name" value="EXODEOXYRIBONUCLEASE 7 LARGE SUBUNIT"/>
    <property type="match status" value="1"/>
</dbReference>
<dbReference type="CDD" id="cd04489">
    <property type="entry name" value="ExoVII_LU_OBF"/>
    <property type="match status" value="1"/>
</dbReference>
<keyword evidence="2 5" id="KW-0540">Nuclease</keyword>
<sequence length="413" mass="44710">MPDFELTSVTTPAALSVGGLVDYIKAVLEDDPTLRQVWVVGEVSSANPHAKGLFFTLTDPDTGAAINAVAWRSQQARLTTLPTVGEQVIALGTVKVYPQRSSYQLTVWQVLPSGDGLKALRYRQLRQRLSAEGLFDPEFKRSLPALPQTIAVVSSPQAAAWGDIQRSLRHHHPGLHVLFSPATVQGDSAPASIATAIDRVAADGRAEVLILARGGGASEDLECFDDERVVRAVANCPIPVVTGIGHQRDESLADLAADLCAHTPTAAAIAAVPALADLVEAHRQRAVHLKTLVTEHLLDAQSDVQRLGQRLLQVRLDQRVQQQLIYLKQLKRRLVQGAQVELRQASDRTAALRSHLLTLNPDTVVRRGYALVRDEADQLVTQAKTVSPGQTLQVQLAEGHLTVVVTEVHPPPE</sequence>
<dbReference type="GO" id="GO:0003676">
    <property type="term" value="F:nucleic acid binding"/>
    <property type="evidence" value="ECO:0007669"/>
    <property type="project" value="InterPro"/>
</dbReference>
<comment type="similarity">
    <text evidence="5 6">Belongs to the XseA family.</text>
</comment>
<evidence type="ECO:0000259" key="7">
    <source>
        <dbReference type="Pfam" id="PF02601"/>
    </source>
</evidence>
<dbReference type="Proteomes" id="UP000249081">
    <property type="component" value="Unassembled WGS sequence"/>
</dbReference>
<evidence type="ECO:0000256" key="6">
    <source>
        <dbReference type="RuleBase" id="RU004355"/>
    </source>
</evidence>
<proteinExistence type="inferred from homology"/>
<dbReference type="Pfam" id="PF13742">
    <property type="entry name" value="tRNA_anti_2"/>
    <property type="match status" value="1"/>
</dbReference>
<evidence type="ECO:0000256" key="1">
    <source>
        <dbReference type="ARBA" id="ARBA00022490"/>
    </source>
</evidence>
<organism evidence="9 10">
    <name type="scientific">Shackletoniella antarctica</name>
    <dbReference type="NCBI Taxonomy" id="268115"/>
    <lineage>
        <taxon>Bacteria</taxon>
        <taxon>Bacillati</taxon>
        <taxon>Cyanobacteriota</taxon>
        <taxon>Cyanophyceae</taxon>
        <taxon>Oculatellales</taxon>
        <taxon>Oculatellaceae</taxon>
        <taxon>Shackletoniella</taxon>
    </lineage>
</organism>
<dbReference type="EC" id="3.1.11.6" evidence="5"/>
<dbReference type="GO" id="GO:0005737">
    <property type="term" value="C:cytoplasm"/>
    <property type="evidence" value="ECO:0007669"/>
    <property type="project" value="UniProtKB-SubCell"/>
</dbReference>
<comment type="subunit">
    <text evidence="5">Heterooligomer composed of large and small subunits.</text>
</comment>
<comment type="subcellular location">
    <subcellularLocation>
        <location evidence="5 6">Cytoplasm</location>
    </subcellularLocation>
</comment>
<evidence type="ECO:0000259" key="8">
    <source>
        <dbReference type="Pfam" id="PF13742"/>
    </source>
</evidence>
<keyword evidence="4 5" id="KW-0269">Exonuclease</keyword>
<evidence type="ECO:0000256" key="5">
    <source>
        <dbReference type="HAMAP-Rule" id="MF_00378"/>
    </source>
</evidence>
<evidence type="ECO:0000313" key="9">
    <source>
        <dbReference type="EMBL" id="PZO44757.1"/>
    </source>
</evidence>
<name>A0A2W4WNI9_9CYAN</name>
<feature type="domain" description="OB-fold nucleic acid binding" evidence="8">
    <location>
        <begin position="15"/>
        <end position="110"/>
    </location>
</feature>
<dbReference type="GO" id="GO:0008855">
    <property type="term" value="F:exodeoxyribonuclease VII activity"/>
    <property type="evidence" value="ECO:0007669"/>
    <property type="project" value="UniProtKB-UniRule"/>
</dbReference>
<evidence type="ECO:0000256" key="2">
    <source>
        <dbReference type="ARBA" id="ARBA00022722"/>
    </source>
</evidence>
<evidence type="ECO:0000256" key="4">
    <source>
        <dbReference type="ARBA" id="ARBA00022839"/>
    </source>
</evidence>
<reference evidence="9 10" key="2">
    <citation type="submission" date="2018-06" db="EMBL/GenBank/DDBJ databases">
        <title>Metagenomic assembly of (sub)arctic Cyanobacteria and their associated microbiome from non-axenic cultures.</title>
        <authorList>
            <person name="Baurain D."/>
        </authorList>
    </citation>
    <scope>NUCLEOTIDE SEQUENCE [LARGE SCALE GENOMIC DNA]</scope>
    <source>
        <strain evidence="9">ULC041bin1</strain>
    </source>
</reference>